<dbReference type="InterPro" id="IPR050406">
    <property type="entry name" value="FGGY_Carb_Kinase"/>
</dbReference>
<evidence type="ECO:0000256" key="3">
    <source>
        <dbReference type="ARBA" id="ARBA00022777"/>
    </source>
</evidence>
<dbReference type="PANTHER" id="PTHR43095:SF2">
    <property type="entry name" value="GLUCONOKINASE"/>
    <property type="match status" value="1"/>
</dbReference>
<dbReference type="EMBL" id="JAFBEC010000005">
    <property type="protein sequence ID" value="MBM7632861.1"/>
    <property type="molecule type" value="Genomic_DNA"/>
</dbReference>
<dbReference type="PIRSF" id="PIRSF000538">
    <property type="entry name" value="GlpK"/>
    <property type="match status" value="1"/>
</dbReference>
<dbReference type="SUPFAM" id="SSF53067">
    <property type="entry name" value="Actin-like ATPase domain"/>
    <property type="match status" value="2"/>
</dbReference>
<dbReference type="CDD" id="cd07770">
    <property type="entry name" value="ASKHA_NBD_FGGY_GntK"/>
    <property type="match status" value="1"/>
</dbReference>
<evidence type="ECO:0000313" key="8">
    <source>
        <dbReference type="Proteomes" id="UP000741863"/>
    </source>
</evidence>
<evidence type="ECO:0000259" key="5">
    <source>
        <dbReference type="Pfam" id="PF00370"/>
    </source>
</evidence>
<keyword evidence="8" id="KW-1185">Reference proteome</keyword>
<feature type="domain" description="Carbohydrate kinase FGGY C-terminal" evidence="6">
    <location>
        <begin position="246"/>
        <end position="436"/>
    </location>
</feature>
<accession>A0ABS2PBY6</accession>
<protein>
    <submittedName>
        <fullName evidence="7">Gluconokinase</fullName>
        <ecNumber evidence="7">2.7.1.12</ecNumber>
    </submittedName>
</protein>
<dbReference type="InterPro" id="IPR043129">
    <property type="entry name" value="ATPase_NBD"/>
</dbReference>
<dbReference type="Pfam" id="PF02782">
    <property type="entry name" value="FGGY_C"/>
    <property type="match status" value="1"/>
</dbReference>
<dbReference type="Pfam" id="PF00370">
    <property type="entry name" value="FGGY_N"/>
    <property type="match status" value="1"/>
</dbReference>
<dbReference type="Gene3D" id="3.30.420.40">
    <property type="match status" value="2"/>
</dbReference>
<evidence type="ECO:0000256" key="2">
    <source>
        <dbReference type="ARBA" id="ARBA00022679"/>
    </source>
</evidence>
<reference evidence="7 8" key="1">
    <citation type="submission" date="2021-01" db="EMBL/GenBank/DDBJ databases">
        <title>Genomic Encyclopedia of Type Strains, Phase IV (KMG-IV): sequencing the most valuable type-strain genomes for metagenomic binning, comparative biology and taxonomic classification.</title>
        <authorList>
            <person name="Goeker M."/>
        </authorList>
    </citation>
    <scope>NUCLEOTIDE SEQUENCE [LARGE SCALE GENOMIC DNA]</scope>
    <source>
        <strain evidence="7 8">DSM 25540</strain>
    </source>
</reference>
<dbReference type="InterPro" id="IPR018484">
    <property type="entry name" value="FGGY_N"/>
</dbReference>
<name>A0ABS2PBY6_9BACL</name>
<evidence type="ECO:0000313" key="7">
    <source>
        <dbReference type="EMBL" id="MBM7632861.1"/>
    </source>
</evidence>
<gene>
    <name evidence="7" type="ORF">JOD17_001955</name>
</gene>
<evidence type="ECO:0000259" key="6">
    <source>
        <dbReference type="Pfam" id="PF02782"/>
    </source>
</evidence>
<dbReference type="EC" id="2.7.1.12" evidence="7"/>
<dbReference type="PROSITE" id="PS00933">
    <property type="entry name" value="FGGY_KINASES_1"/>
    <property type="match status" value="1"/>
</dbReference>
<dbReference type="GO" id="GO:0046316">
    <property type="term" value="F:gluconokinase activity"/>
    <property type="evidence" value="ECO:0007669"/>
    <property type="project" value="UniProtKB-EC"/>
</dbReference>
<evidence type="ECO:0000256" key="4">
    <source>
        <dbReference type="RuleBase" id="RU003733"/>
    </source>
</evidence>
<dbReference type="Proteomes" id="UP000741863">
    <property type="component" value="Unassembled WGS sequence"/>
</dbReference>
<sequence length="498" mass="55270">MHVDYIGVDIGTTGVKAVVFDEKGQERYKAYETYPMQSPTPDTAEQDPDLIYKKTISVLEQAIAFSNEDVNELRAVSFSSAMHSLMCVDSQGRPLTNLITWADKRSSAETKALQHSDSGQQFYERTGTPIHPMSPFAKLLWMKTHEPELLNRTAKVIGIKEYIFYQLFGEFVMDESIASATGLMNIHERAWDQEIMTYAGITIEQLPELVPTSFTFYKDHIPYIIGASDGVLSNLGVGAINEGEVALTIGTSAAIRSASSTPHVDAKGRTFCYLLTDDLWIIGGPINNGGIALQWVVEELVKDETISSDQAAEAVLALADRVPAGSNGLFFIPFLTGERAPLWNPEATASYIGLTRTHTREDMIRAALEGVTFNIYSVLLALQELIGFPGSIYASGGFSRSETWKQMAADIFDQPLHFAKSYESSALGAVILSMYTLGDIESLSHFKQHQHVDEKVIPNETSASLYRDYSSLYLELIRSLSPHYERLYALQQKKGVWI</sequence>
<dbReference type="InterPro" id="IPR018485">
    <property type="entry name" value="FGGY_C"/>
</dbReference>
<organism evidence="7 8">
    <name type="scientific">Geomicrobium sediminis</name>
    <dbReference type="NCBI Taxonomy" id="1347788"/>
    <lineage>
        <taxon>Bacteria</taxon>
        <taxon>Bacillati</taxon>
        <taxon>Bacillota</taxon>
        <taxon>Bacilli</taxon>
        <taxon>Bacillales</taxon>
        <taxon>Geomicrobium</taxon>
    </lineage>
</organism>
<keyword evidence="3 4" id="KW-0418">Kinase</keyword>
<dbReference type="InterPro" id="IPR000577">
    <property type="entry name" value="Carb_kinase_FGGY"/>
</dbReference>
<dbReference type="PROSITE" id="PS00445">
    <property type="entry name" value="FGGY_KINASES_2"/>
    <property type="match status" value="1"/>
</dbReference>
<dbReference type="InterPro" id="IPR018483">
    <property type="entry name" value="Carb_kinase_FGGY_CS"/>
</dbReference>
<dbReference type="RefSeq" id="WP_204697307.1">
    <property type="nucleotide sequence ID" value="NZ_JAFBEC010000005.1"/>
</dbReference>
<evidence type="ECO:0000256" key="1">
    <source>
        <dbReference type="ARBA" id="ARBA00009156"/>
    </source>
</evidence>
<feature type="domain" description="Carbohydrate kinase FGGY N-terminal" evidence="5">
    <location>
        <begin position="5"/>
        <end position="214"/>
    </location>
</feature>
<dbReference type="PANTHER" id="PTHR43095">
    <property type="entry name" value="SUGAR KINASE"/>
    <property type="match status" value="1"/>
</dbReference>
<comment type="caution">
    <text evidence="7">The sequence shown here is derived from an EMBL/GenBank/DDBJ whole genome shotgun (WGS) entry which is preliminary data.</text>
</comment>
<comment type="similarity">
    <text evidence="1 4">Belongs to the FGGY kinase family.</text>
</comment>
<keyword evidence="2 4" id="KW-0808">Transferase</keyword>
<proteinExistence type="inferred from homology"/>